<evidence type="ECO:0000313" key="3">
    <source>
        <dbReference type="Proteomes" id="UP000198426"/>
    </source>
</evidence>
<sequence length="124" mass="12405">MRRLKNLSAIPLICIVAACANTGSSYQPVIDGPIGPNYANDLAACQSIAAQQGAFDNNTAAAAATGAALAGGTTAVFNNRGTNARDAALIGAAAGVAGGALQQQQNKEAIIRNCMRGRGYNVVG</sequence>
<evidence type="ECO:0000313" key="2">
    <source>
        <dbReference type="EMBL" id="SNS22065.1"/>
    </source>
</evidence>
<feature type="signal peptide" evidence="1">
    <location>
        <begin position="1"/>
        <end position="20"/>
    </location>
</feature>
<keyword evidence="1" id="KW-0732">Signal</keyword>
<name>A0A239CPI9_9RHOB</name>
<dbReference type="EMBL" id="FZOY01000001">
    <property type="protein sequence ID" value="SNS22065.1"/>
    <property type="molecule type" value="Genomic_DNA"/>
</dbReference>
<organism evidence="2 3">
    <name type="scientific">Tropicimonas sediminicola</name>
    <dbReference type="NCBI Taxonomy" id="1031541"/>
    <lineage>
        <taxon>Bacteria</taxon>
        <taxon>Pseudomonadati</taxon>
        <taxon>Pseudomonadota</taxon>
        <taxon>Alphaproteobacteria</taxon>
        <taxon>Rhodobacterales</taxon>
        <taxon>Roseobacteraceae</taxon>
        <taxon>Tropicimonas</taxon>
    </lineage>
</organism>
<reference evidence="2 3" key="1">
    <citation type="submission" date="2017-06" db="EMBL/GenBank/DDBJ databases">
        <authorList>
            <person name="Kim H.J."/>
            <person name="Triplett B.A."/>
        </authorList>
    </citation>
    <scope>NUCLEOTIDE SEQUENCE [LARGE SCALE GENOMIC DNA]</scope>
    <source>
        <strain evidence="2 3">DSM 29339</strain>
    </source>
</reference>
<evidence type="ECO:0008006" key="4">
    <source>
        <dbReference type="Google" id="ProtNLM"/>
    </source>
</evidence>
<dbReference type="PROSITE" id="PS51257">
    <property type="entry name" value="PROKAR_LIPOPROTEIN"/>
    <property type="match status" value="1"/>
</dbReference>
<accession>A0A239CPI9</accession>
<gene>
    <name evidence="2" type="ORF">SAMN05421757_101406</name>
</gene>
<protein>
    <recommendedName>
        <fullName evidence="4">Glycine zipper family protein</fullName>
    </recommendedName>
</protein>
<keyword evidence="3" id="KW-1185">Reference proteome</keyword>
<dbReference type="AlphaFoldDB" id="A0A239CPI9"/>
<dbReference type="OrthoDB" id="7067979at2"/>
<evidence type="ECO:0000256" key="1">
    <source>
        <dbReference type="SAM" id="SignalP"/>
    </source>
</evidence>
<proteinExistence type="predicted"/>
<feature type="chain" id="PRO_5012714934" description="Glycine zipper family protein" evidence="1">
    <location>
        <begin position="21"/>
        <end position="124"/>
    </location>
</feature>
<dbReference type="Proteomes" id="UP000198426">
    <property type="component" value="Unassembled WGS sequence"/>
</dbReference>